<dbReference type="InterPro" id="IPR036875">
    <property type="entry name" value="Znf_CCHC_sf"/>
</dbReference>
<keyword evidence="1" id="KW-0479">Metal-binding</keyword>
<dbReference type="GO" id="GO:0008270">
    <property type="term" value="F:zinc ion binding"/>
    <property type="evidence" value="ECO:0007669"/>
    <property type="project" value="UniProtKB-KW"/>
</dbReference>
<evidence type="ECO:0000313" key="3">
    <source>
        <dbReference type="EMBL" id="ORX78109.1"/>
    </source>
</evidence>
<organism evidence="3 4">
    <name type="scientific">Anaeromyces robustus</name>
    <dbReference type="NCBI Taxonomy" id="1754192"/>
    <lineage>
        <taxon>Eukaryota</taxon>
        <taxon>Fungi</taxon>
        <taxon>Fungi incertae sedis</taxon>
        <taxon>Chytridiomycota</taxon>
        <taxon>Chytridiomycota incertae sedis</taxon>
        <taxon>Neocallimastigomycetes</taxon>
        <taxon>Neocallimastigales</taxon>
        <taxon>Neocallimastigaceae</taxon>
        <taxon>Anaeromyces</taxon>
    </lineage>
</organism>
<evidence type="ECO:0000256" key="1">
    <source>
        <dbReference type="PROSITE-ProRule" id="PRU00047"/>
    </source>
</evidence>
<comment type="caution">
    <text evidence="3">The sequence shown here is derived from an EMBL/GenBank/DDBJ whole genome shotgun (WGS) entry which is preliminary data.</text>
</comment>
<evidence type="ECO:0000313" key="4">
    <source>
        <dbReference type="Proteomes" id="UP000193944"/>
    </source>
</evidence>
<reference evidence="3 4" key="2">
    <citation type="submission" date="2016-08" db="EMBL/GenBank/DDBJ databases">
        <title>Pervasive Adenine N6-methylation of Active Genes in Fungi.</title>
        <authorList>
            <consortium name="DOE Joint Genome Institute"/>
            <person name="Mondo S.J."/>
            <person name="Dannebaum R.O."/>
            <person name="Kuo R.C."/>
            <person name="Labutti K."/>
            <person name="Haridas S."/>
            <person name="Kuo A."/>
            <person name="Salamov A."/>
            <person name="Ahrendt S.R."/>
            <person name="Lipzen A."/>
            <person name="Sullivan W."/>
            <person name="Andreopoulos W.B."/>
            <person name="Clum A."/>
            <person name="Lindquist E."/>
            <person name="Daum C."/>
            <person name="Ramamoorthy G.K."/>
            <person name="Gryganskyi A."/>
            <person name="Culley D."/>
            <person name="Magnuson J.K."/>
            <person name="James T.Y."/>
            <person name="O'Malley M.A."/>
            <person name="Stajich J.E."/>
            <person name="Spatafora J.W."/>
            <person name="Visel A."/>
            <person name="Grigoriev I.V."/>
        </authorList>
    </citation>
    <scope>NUCLEOTIDE SEQUENCE [LARGE SCALE GENOMIC DNA]</scope>
    <source>
        <strain evidence="3 4">S4</strain>
    </source>
</reference>
<gene>
    <name evidence="3" type="ORF">BCR32DRAFT_282570</name>
</gene>
<keyword evidence="1" id="KW-0862">Zinc</keyword>
<keyword evidence="4" id="KW-1185">Reference proteome</keyword>
<dbReference type="GO" id="GO:0003676">
    <property type="term" value="F:nucleic acid binding"/>
    <property type="evidence" value="ECO:0007669"/>
    <property type="project" value="InterPro"/>
</dbReference>
<dbReference type="AlphaFoldDB" id="A0A1Y1WX29"/>
<keyword evidence="1" id="KW-0863">Zinc-finger</keyword>
<dbReference type="PROSITE" id="PS50158">
    <property type="entry name" value="ZF_CCHC"/>
    <property type="match status" value="1"/>
</dbReference>
<evidence type="ECO:0000259" key="2">
    <source>
        <dbReference type="PROSITE" id="PS50158"/>
    </source>
</evidence>
<sequence length="157" mass="18509">MESADKKFKIYNKFTKFNNYNKSAKFSSNNKRVNSNNFKNKENNKQNIKCFFCNQLGHKKKDCKIKKQLSLEVNNQASYVIKNQDNDCINDNSLEIDYSDLFNVDYNNNFEEEPTYSSNQQCNNVSREPIEYSWWTLDSGASNHLTQNKNLLNVTER</sequence>
<feature type="domain" description="CCHC-type" evidence="2">
    <location>
        <begin position="49"/>
        <end position="64"/>
    </location>
</feature>
<accession>A0A1Y1WX29</accession>
<dbReference type="EMBL" id="MCFG01000222">
    <property type="protein sequence ID" value="ORX78109.1"/>
    <property type="molecule type" value="Genomic_DNA"/>
</dbReference>
<proteinExistence type="predicted"/>
<protein>
    <recommendedName>
        <fullName evidence="2">CCHC-type domain-containing protein</fullName>
    </recommendedName>
</protein>
<name>A0A1Y1WX29_9FUNG</name>
<dbReference type="Proteomes" id="UP000193944">
    <property type="component" value="Unassembled WGS sequence"/>
</dbReference>
<dbReference type="Pfam" id="PF00098">
    <property type="entry name" value="zf-CCHC"/>
    <property type="match status" value="1"/>
</dbReference>
<dbReference type="Gene3D" id="4.10.60.10">
    <property type="entry name" value="Zinc finger, CCHC-type"/>
    <property type="match status" value="1"/>
</dbReference>
<dbReference type="InterPro" id="IPR001878">
    <property type="entry name" value="Znf_CCHC"/>
</dbReference>
<dbReference type="SUPFAM" id="SSF57756">
    <property type="entry name" value="Retrovirus zinc finger-like domains"/>
    <property type="match status" value="1"/>
</dbReference>
<reference evidence="3 4" key="1">
    <citation type="submission" date="2016-08" db="EMBL/GenBank/DDBJ databases">
        <title>A Parts List for Fungal Cellulosomes Revealed by Comparative Genomics.</title>
        <authorList>
            <consortium name="DOE Joint Genome Institute"/>
            <person name="Haitjema C.H."/>
            <person name="Gilmore S.P."/>
            <person name="Henske J.K."/>
            <person name="Solomon K.V."/>
            <person name="De Groot R."/>
            <person name="Kuo A."/>
            <person name="Mondo S.J."/>
            <person name="Salamov A.A."/>
            <person name="Labutti K."/>
            <person name="Zhao Z."/>
            <person name="Chiniquy J."/>
            <person name="Barry K."/>
            <person name="Brewer H.M."/>
            <person name="Purvine S.O."/>
            <person name="Wright A.T."/>
            <person name="Boxma B."/>
            <person name="Van Alen T."/>
            <person name="Hackstein J.H."/>
            <person name="Baker S.E."/>
            <person name="Grigoriev I.V."/>
            <person name="O'Malley M.A."/>
        </authorList>
    </citation>
    <scope>NUCLEOTIDE SEQUENCE [LARGE SCALE GENOMIC DNA]</scope>
    <source>
        <strain evidence="3 4">S4</strain>
    </source>
</reference>